<evidence type="ECO:0008006" key="3">
    <source>
        <dbReference type="Google" id="ProtNLM"/>
    </source>
</evidence>
<dbReference type="Gene3D" id="3.40.50.300">
    <property type="entry name" value="P-loop containing nucleotide triphosphate hydrolases"/>
    <property type="match status" value="1"/>
</dbReference>
<reference evidence="2" key="1">
    <citation type="submission" date="2016-09" db="EMBL/GenBank/DDBJ databases">
        <authorList>
            <person name="Varghese N."/>
            <person name="Submissions S."/>
        </authorList>
    </citation>
    <scope>NUCLEOTIDE SEQUENCE [LARGE SCALE GENOMIC DNA]</scope>
    <source>
        <strain evidence="2">S5</strain>
    </source>
</reference>
<evidence type="ECO:0000313" key="2">
    <source>
        <dbReference type="Proteomes" id="UP000242949"/>
    </source>
</evidence>
<dbReference type="RefSeq" id="WP_090796163.1">
    <property type="nucleotide sequence ID" value="NZ_FMYI01000007.1"/>
</dbReference>
<dbReference type="AlphaFoldDB" id="A0A1G6KYH8"/>
<dbReference type="InterPro" id="IPR027417">
    <property type="entry name" value="P-loop_NTPase"/>
</dbReference>
<protein>
    <recommendedName>
        <fullName evidence="3">NACHT domain-containing protein</fullName>
    </recommendedName>
</protein>
<gene>
    <name evidence="1" type="ORF">SAMN05421734_10730</name>
</gene>
<keyword evidence="2" id="KW-1185">Reference proteome</keyword>
<proteinExistence type="predicted"/>
<accession>A0A1G6KYH8</accession>
<dbReference type="SUPFAM" id="SSF52540">
    <property type="entry name" value="P-loop containing nucleoside triphosphate hydrolases"/>
    <property type="match status" value="2"/>
</dbReference>
<organism evidence="1 2">
    <name type="scientific">Pelagirhabdus alkalitolerans</name>
    <dbReference type="NCBI Taxonomy" id="1612202"/>
    <lineage>
        <taxon>Bacteria</taxon>
        <taxon>Bacillati</taxon>
        <taxon>Bacillota</taxon>
        <taxon>Bacilli</taxon>
        <taxon>Bacillales</taxon>
        <taxon>Bacillaceae</taxon>
        <taxon>Pelagirhabdus</taxon>
    </lineage>
</organism>
<dbReference type="Proteomes" id="UP000242949">
    <property type="component" value="Unassembled WGS sequence"/>
</dbReference>
<evidence type="ECO:0000313" key="1">
    <source>
        <dbReference type="EMBL" id="SDC36024.1"/>
    </source>
</evidence>
<dbReference type="STRING" id="1612202.SAMN05421734_10730"/>
<dbReference type="EMBL" id="FMYI01000007">
    <property type="protein sequence ID" value="SDC36024.1"/>
    <property type="molecule type" value="Genomic_DNA"/>
</dbReference>
<name>A0A1G6KYH8_9BACI</name>
<dbReference type="OrthoDB" id="9781752at2"/>
<sequence>MTYYYFAGAHTAEGYTDFSHNQLDDLGRIIYLTGATSFVIASILEEIRDKWICFSDSIEVWIDPLSTESISGIINTTDNMAIINGVVHTNQHISAPGVVEQTIDLSTLFNQELLSEQKEAILQLEKETNHFLSLAHQSFNDGLKIHDQLEEVYIEALDFEKANQLAEDLIHTLFSNETTKTNTTTSKHRFLGASTGDGVIDFIPNLTQNIKKRLLIKGRAGSGKSTLMKKILKEATIRGFSTQVYHCGFDPSSFDMVIIPELSIAIFDSTAPHEHEPEKHNDQIIDLYQMTIEEGTDERHRESIQSLTLQYKHHIQEGIYFLNQAKKARNKKAHIYTQALDPKEREEHVNMIIKR</sequence>